<sequence>MHKEMKAFFVSVMLLLLVLTGCAGNDSAAPDSSGSDSSGSESNEPADPFGAYEEPITIKIGQELDPSDTSLPAEDSPLDNQFTRSVKENLNIDVEHYFTASPANYDQKVSLAIASNDLPDAMIVGPVELRQMYEAGQLEDLTQVYENYASPAIKRIIEGTNGIALESATFDGKIMAIPNVQLQADGVHLLWIRQDWLDKVGLEAPKTVDELKAVAKAFVEEDPDGNGQADTIGLAGPDTSNKLYATFLESTNNLYGFDGIFSAFGAYPGFWVEGEGGDPVYGSTLPETKEALSALRDMYAEGLIDREMAVREDSDQSVISGQTGMFFAPWWMGYGPLADAITQNPDANWQAYALPLNADGEYTPHLSTPTSNYVVVKKGYEHPEAAMKILNNLLDNESTFSPDKGGPGYYPLRLVFAPSDETEFTVKALREVMAGTKTPEDFKDMPEYKLLVSDVETVKTVKKEPYDDLNIEHWDPQADMGVWTRMYSLLVGGSPLVDTEINGVYSELYSQTKTMEQRWVNLKKLEDETFLKIIMGTEPLDSFDTFVEDWKSQGGEQITGEVADITSE</sequence>
<dbReference type="SUPFAM" id="SSF53850">
    <property type="entry name" value="Periplasmic binding protein-like II"/>
    <property type="match status" value="1"/>
</dbReference>
<reference evidence="3 4" key="1">
    <citation type="submission" date="2019-03" db="EMBL/GenBank/DDBJ databases">
        <title>Genomic Encyclopedia of Type Strains, Phase IV (KMG-IV): sequencing the most valuable type-strain genomes for metagenomic binning, comparative biology and taxonomic classification.</title>
        <authorList>
            <person name="Goeker M."/>
        </authorList>
    </citation>
    <scope>NUCLEOTIDE SEQUENCE [LARGE SCALE GENOMIC DNA]</scope>
    <source>
        <strain evidence="3 4">DSM 28697</strain>
    </source>
</reference>
<dbReference type="InterPro" id="IPR006059">
    <property type="entry name" value="SBP"/>
</dbReference>
<proteinExistence type="predicted"/>
<dbReference type="PANTHER" id="PTHR43649:SF12">
    <property type="entry name" value="DIACETYLCHITOBIOSE BINDING PROTEIN DASA"/>
    <property type="match status" value="1"/>
</dbReference>
<gene>
    <name evidence="3" type="ORF">EV213_104129</name>
</gene>
<feature type="signal peptide" evidence="2">
    <location>
        <begin position="1"/>
        <end position="28"/>
    </location>
</feature>
<feature type="region of interest" description="Disordered" evidence="1">
    <location>
        <begin position="26"/>
        <end position="50"/>
    </location>
</feature>
<keyword evidence="4" id="KW-1185">Reference proteome</keyword>
<organism evidence="3 4">
    <name type="scientific">Aureibacillus halotolerans</name>
    <dbReference type="NCBI Taxonomy" id="1508390"/>
    <lineage>
        <taxon>Bacteria</taxon>
        <taxon>Bacillati</taxon>
        <taxon>Bacillota</taxon>
        <taxon>Bacilli</taxon>
        <taxon>Bacillales</taxon>
        <taxon>Bacillaceae</taxon>
        <taxon>Aureibacillus</taxon>
    </lineage>
</organism>
<dbReference type="Gene3D" id="3.40.190.10">
    <property type="entry name" value="Periplasmic binding protein-like II"/>
    <property type="match status" value="3"/>
</dbReference>
<protein>
    <submittedName>
        <fullName evidence="3">Putative aldouronate transport system substrate-binding protein</fullName>
    </submittedName>
</protein>
<dbReference type="RefSeq" id="WP_243740012.1">
    <property type="nucleotide sequence ID" value="NZ_SNYJ01000004.1"/>
</dbReference>
<comment type="caution">
    <text evidence="3">The sequence shown here is derived from an EMBL/GenBank/DDBJ whole genome shotgun (WGS) entry which is preliminary data.</text>
</comment>
<dbReference type="PANTHER" id="PTHR43649">
    <property type="entry name" value="ARABINOSE-BINDING PROTEIN-RELATED"/>
    <property type="match status" value="1"/>
</dbReference>
<accession>A0A4R6U4P2</accession>
<dbReference type="EMBL" id="SNYJ01000004">
    <property type="protein sequence ID" value="TDQ41131.1"/>
    <property type="molecule type" value="Genomic_DNA"/>
</dbReference>
<name>A0A4R6U4P2_9BACI</name>
<dbReference type="InterPro" id="IPR050490">
    <property type="entry name" value="Bact_solute-bd_prot1"/>
</dbReference>
<dbReference type="PROSITE" id="PS51257">
    <property type="entry name" value="PROKAR_LIPOPROTEIN"/>
    <property type="match status" value="1"/>
</dbReference>
<dbReference type="CDD" id="cd13580">
    <property type="entry name" value="PBP2_AlgQ_like_1"/>
    <property type="match status" value="1"/>
</dbReference>
<keyword evidence="2" id="KW-0732">Signal</keyword>
<evidence type="ECO:0000256" key="1">
    <source>
        <dbReference type="SAM" id="MobiDB-lite"/>
    </source>
</evidence>
<dbReference type="Proteomes" id="UP000295632">
    <property type="component" value="Unassembled WGS sequence"/>
</dbReference>
<dbReference type="Pfam" id="PF01547">
    <property type="entry name" value="SBP_bac_1"/>
    <property type="match status" value="1"/>
</dbReference>
<evidence type="ECO:0000313" key="3">
    <source>
        <dbReference type="EMBL" id="TDQ41131.1"/>
    </source>
</evidence>
<feature type="compositionally biased region" description="Low complexity" evidence="1">
    <location>
        <begin position="26"/>
        <end position="46"/>
    </location>
</feature>
<dbReference type="AlphaFoldDB" id="A0A4R6U4P2"/>
<feature type="chain" id="PRO_5021006341" evidence="2">
    <location>
        <begin position="29"/>
        <end position="568"/>
    </location>
</feature>
<evidence type="ECO:0000256" key="2">
    <source>
        <dbReference type="SAM" id="SignalP"/>
    </source>
</evidence>
<evidence type="ECO:0000313" key="4">
    <source>
        <dbReference type="Proteomes" id="UP000295632"/>
    </source>
</evidence>